<dbReference type="InterPro" id="IPR017592">
    <property type="entry name" value="Pilus_assmbl_Flp-typ_CpaB"/>
</dbReference>
<dbReference type="SMART" id="SM00858">
    <property type="entry name" value="SAF"/>
    <property type="match status" value="1"/>
</dbReference>
<dbReference type="AlphaFoldDB" id="A0A846RVL9"/>
<accession>A0A846RVL9</accession>
<dbReference type="NCBIfam" id="TIGR03177">
    <property type="entry name" value="pilus_cpaB"/>
    <property type="match status" value="1"/>
</dbReference>
<name>A0A846RVL9_9MICC</name>
<reference evidence="2 3" key="1">
    <citation type="submission" date="2020-03" db="EMBL/GenBank/DDBJ databases">
        <title>Sequencing the genomes of 1000 actinobacteria strains.</title>
        <authorList>
            <person name="Klenk H.-P."/>
        </authorList>
    </citation>
    <scope>NUCLEOTIDE SEQUENCE [LARGE SCALE GENOMIC DNA]</scope>
    <source>
        <strain evidence="2 3">DSM 16403</strain>
    </source>
</reference>
<dbReference type="InterPro" id="IPR031571">
    <property type="entry name" value="RcpC_dom"/>
</dbReference>
<dbReference type="CDD" id="cd11614">
    <property type="entry name" value="SAF_CpaB_FlgA_like"/>
    <property type="match status" value="1"/>
</dbReference>
<gene>
    <name evidence="2" type="ORF">BJ994_002152</name>
</gene>
<dbReference type="RefSeq" id="WP_167994034.1">
    <property type="nucleotide sequence ID" value="NZ_JAATJL010000001.1"/>
</dbReference>
<organism evidence="2 3">
    <name type="scientific">Arthrobacter pigmenti</name>
    <dbReference type="NCBI Taxonomy" id="271432"/>
    <lineage>
        <taxon>Bacteria</taxon>
        <taxon>Bacillati</taxon>
        <taxon>Actinomycetota</taxon>
        <taxon>Actinomycetes</taxon>
        <taxon>Micrococcales</taxon>
        <taxon>Micrococcaceae</taxon>
        <taxon>Arthrobacter</taxon>
    </lineage>
</organism>
<feature type="domain" description="SAF" evidence="1">
    <location>
        <begin position="50"/>
        <end position="112"/>
    </location>
</feature>
<dbReference type="Pfam" id="PF16976">
    <property type="entry name" value="RcpC"/>
    <property type="match status" value="1"/>
</dbReference>
<dbReference type="Gene3D" id="3.90.1210.10">
    <property type="entry name" value="Antifreeze-like/N-acetylneuraminic acid synthase C-terminal domain"/>
    <property type="match status" value="1"/>
</dbReference>
<evidence type="ECO:0000313" key="2">
    <source>
        <dbReference type="EMBL" id="NJC23076.1"/>
    </source>
</evidence>
<protein>
    <submittedName>
        <fullName evidence="2">Flp pilus assembly protein CpaB</fullName>
    </submittedName>
</protein>
<comment type="caution">
    <text evidence="2">The sequence shown here is derived from an EMBL/GenBank/DDBJ whole genome shotgun (WGS) entry which is preliminary data.</text>
</comment>
<evidence type="ECO:0000313" key="3">
    <source>
        <dbReference type="Proteomes" id="UP000547458"/>
    </source>
</evidence>
<dbReference type="Proteomes" id="UP000547458">
    <property type="component" value="Unassembled WGS sequence"/>
</dbReference>
<dbReference type="InterPro" id="IPR013974">
    <property type="entry name" value="SAF"/>
</dbReference>
<evidence type="ECO:0000259" key="1">
    <source>
        <dbReference type="SMART" id="SM00858"/>
    </source>
</evidence>
<dbReference type="EMBL" id="JAATJL010000001">
    <property type="protein sequence ID" value="NJC23076.1"/>
    <property type="molecule type" value="Genomic_DNA"/>
</dbReference>
<dbReference type="Pfam" id="PF08666">
    <property type="entry name" value="SAF"/>
    <property type="match status" value="1"/>
</dbReference>
<proteinExistence type="predicted"/>
<sequence length="223" mass="22461">MSASTRPANPLSTRVRSFLFRKRRLLAAGVLCVAAGVAVEALLPAEAETTPVVAAAADLPVGSIITADQLALVHLPREAVPKHAYSSAELVTGQQLATPVYAGDVIAENFLVGEGLLAGTDKGTVAVPLRPADASTVQLLSPGQRVDVVLSTGNGFEVSGKNTVIAKGLPILWTSEEPASGPFSPAGSQQDGLVVVAANPDEAATLAGASSSGQVHLVLTGGG</sequence>
<keyword evidence="3" id="KW-1185">Reference proteome</keyword>